<dbReference type="InterPro" id="IPR000276">
    <property type="entry name" value="GPCR_Rhodpsn"/>
</dbReference>
<feature type="transmembrane region" description="Helical" evidence="11">
    <location>
        <begin position="76"/>
        <end position="104"/>
    </location>
</feature>
<dbReference type="CTD" id="116512"/>
<dbReference type="GeneID" id="102842714"/>
<protein>
    <submittedName>
        <fullName evidence="14">Mas-related G-protein coupled receptor member D</fullName>
    </submittedName>
</protein>
<feature type="domain" description="G-protein coupled receptors family 1 profile" evidence="12">
    <location>
        <begin position="59"/>
        <end position="290"/>
    </location>
</feature>
<evidence type="ECO:0000256" key="1">
    <source>
        <dbReference type="ARBA" id="ARBA00004651"/>
    </source>
</evidence>
<feature type="compositionally biased region" description="Polar residues" evidence="10">
    <location>
        <begin position="325"/>
        <end position="341"/>
    </location>
</feature>
<dbReference type="OrthoDB" id="9631784at2759"/>
<dbReference type="InterPro" id="IPR026232">
    <property type="entry name" value="MRGPCRD"/>
</dbReference>
<dbReference type="GO" id="GO:0005886">
    <property type="term" value="C:plasma membrane"/>
    <property type="evidence" value="ECO:0007669"/>
    <property type="project" value="UniProtKB-SubCell"/>
</dbReference>
<evidence type="ECO:0000313" key="14">
    <source>
        <dbReference type="RefSeq" id="XP_006861111.1"/>
    </source>
</evidence>
<feature type="transmembrane region" description="Helical" evidence="11">
    <location>
        <begin position="43"/>
        <end position="69"/>
    </location>
</feature>
<feature type="transmembrane region" description="Helical" evidence="11">
    <location>
        <begin position="233"/>
        <end position="257"/>
    </location>
</feature>
<evidence type="ECO:0000256" key="7">
    <source>
        <dbReference type="ARBA" id="ARBA00023170"/>
    </source>
</evidence>
<sequence length="406" mass="45495">MAHVTQIFTLVHLPSTGMSQILNSSQIPELARNGTDAVYTLAFVVNVMAAFICVCGIVGNSLVVWLLAFSIQRNPFYVYVLNLAVADLLFLLCMGCVICLSVIFRANDTSAYEVVRRVKYFAYTASLSLLTAISTQRCLSVLFPIWYKVQRPRHTSTVVCTLLWVLSLLMNTLASFFCHHFRNSDQEQCSAINTVLGILILGVFTPLITLSSLILFVRIKRSSQQWRRRPSRLLLVILALVVVFLIFSLPLGIYWLILYWFKLEQNVNLVYVSISRLSSAISSTANPIVYILVGRWRKQSRNQQESLRVMLDRALREEPEGTGKETPSSGTNEVESESQLPKVSVRERPATGVRPERVFSPACPCRGKLPSLCSPPCWCHFSRMPTSPSTGRVLWSSSCGSAVEVN</sequence>
<reference evidence="14" key="1">
    <citation type="submission" date="2025-08" db="UniProtKB">
        <authorList>
            <consortium name="RefSeq"/>
        </authorList>
    </citation>
    <scope>IDENTIFICATION</scope>
    <source>
        <tissue evidence="14">Spleen</tissue>
    </source>
</reference>
<organism evidence="13 14">
    <name type="scientific">Chrysochloris asiatica</name>
    <name type="common">Cape golden mole</name>
    <dbReference type="NCBI Taxonomy" id="185453"/>
    <lineage>
        <taxon>Eukaryota</taxon>
        <taxon>Metazoa</taxon>
        <taxon>Chordata</taxon>
        <taxon>Craniata</taxon>
        <taxon>Vertebrata</taxon>
        <taxon>Euteleostomi</taxon>
        <taxon>Mammalia</taxon>
        <taxon>Eutheria</taxon>
        <taxon>Afrotheria</taxon>
        <taxon>Chrysochloridae</taxon>
        <taxon>Chrysochlorinae</taxon>
        <taxon>Chrysochloris</taxon>
    </lineage>
</organism>
<accession>A0A9B0T8V3</accession>
<evidence type="ECO:0000256" key="5">
    <source>
        <dbReference type="ARBA" id="ARBA00023040"/>
    </source>
</evidence>
<comment type="subcellular location">
    <subcellularLocation>
        <location evidence="1">Cell membrane</location>
        <topology evidence="1">Multi-pass membrane protein</topology>
    </subcellularLocation>
</comment>
<feature type="transmembrane region" description="Helical" evidence="11">
    <location>
        <begin position="158"/>
        <end position="182"/>
    </location>
</feature>
<evidence type="ECO:0000256" key="6">
    <source>
        <dbReference type="ARBA" id="ARBA00023136"/>
    </source>
</evidence>
<keyword evidence="3 11" id="KW-0812">Transmembrane</keyword>
<dbReference type="PANTHER" id="PTHR11334">
    <property type="entry name" value="MAS-RELATED G-PROTEIN COUPLED RECEPTOR"/>
    <property type="match status" value="1"/>
</dbReference>
<dbReference type="PRINTS" id="PR02108">
    <property type="entry name" value="MRGPCRFAMILY"/>
</dbReference>
<dbReference type="GO" id="GO:0004930">
    <property type="term" value="F:G protein-coupled receptor activity"/>
    <property type="evidence" value="ECO:0007669"/>
    <property type="project" value="UniProtKB-KW"/>
</dbReference>
<dbReference type="InterPro" id="IPR017452">
    <property type="entry name" value="GPCR_Rhodpsn_7TM"/>
</dbReference>
<keyword evidence="13" id="KW-1185">Reference proteome</keyword>
<keyword evidence="7 14" id="KW-0675">Receptor</keyword>
<evidence type="ECO:0000259" key="12">
    <source>
        <dbReference type="PROSITE" id="PS50262"/>
    </source>
</evidence>
<dbReference type="PANTHER" id="PTHR11334:SF57">
    <property type="entry name" value="MAS-RELATED G-PROTEIN COUPLED RECEPTOR MEMBER D"/>
    <property type="match status" value="1"/>
</dbReference>
<dbReference type="SUPFAM" id="SSF81321">
    <property type="entry name" value="Family A G protein-coupled receptor-like"/>
    <property type="match status" value="1"/>
</dbReference>
<feature type="region of interest" description="Disordered" evidence="10">
    <location>
        <begin position="317"/>
        <end position="344"/>
    </location>
</feature>
<name>A0A9B0T8V3_CHRAS</name>
<dbReference type="PRINTS" id="PR00237">
    <property type="entry name" value="GPCRRHODOPSN"/>
</dbReference>
<dbReference type="InterPro" id="IPR026234">
    <property type="entry name" value="MRGPCRFAMILY"/>
</dbReference>
<evidence type="ECO:0000256" key="11">
    <source>
        <dbReference type="SAM" id="Phobius"/>
    </source>
</evidence>
<dbReference type="AlphaFoldDB" id="A0A9B0T8V3"/>
<feature type="transmembrane region" description="Helical" evidence="11">
    <location>
        <begin position="269"/>
        <end position="293"/>
    </location>
</feature>
<keyword evidence="5" id="KW-0297">G-protein coupled receptor</keyword>
<keyword evidence="8" id="KW-0807">Transducer</keyword>
<proteinExistence type="inferred from homology"/>
<keyword evidence="2" id="KW-1003">Cell membrane</keyword>
<dbReference type="PROSITE" id="PS50262">
    <property type="entry name" value="G_PROTEIN_RECEP_F1_2"/>
    <property type="match status" value="1"/>
</dbReference>
<keyword evidence="4 11" id="KW-1133">Transmembrane helix</keyword>
<feature type="transmembrane region" description="Helical" evidence="11">
    <location>
        <begin position="120"/>
        <end position="146"/>
    </location>
</feature>
<dbReference type="Proteomes" id="UP000504623">
    <property type="component" value="Unplaced"/>
</dbReference>
<dbReference type="FunFam" id="1.20.1070.10:FF:000193">
    <property type="entry name" value="Mas-related G-protein coupled receptor member E"/>
    <property type="match status" value="1"/>
</dbReference>
<keyword evidence="6 11" id="KW-0472">Membrane</keyword>
<comment type="similarity">
    <text evidence="9">Belongs to the G-protein coupled receptor 1 family. Mas subfamily.</text>
</comment>
<evidence type="ECO:0000256" key="4">
    <source>
        <dbReference type="ARBA" id="ARBA00022989"/>
    </source>
</evidence>
<evidence type="ECO:0000256" key="2">
    <source>
        <dbReference type="ARBA" id="ARBA00022475"/>
    </source>
</evidence>
<dbReference type="PRINTS" id="PR02110">
    <property type="entry name" value="MRGPCRD"/>
</dbReference>
<dbReference type="Pfam" id="PF00001">
    <property type="entry name" value="7tm_1"/>
    <property type="match status" value="1"/>
</dbReference>
<gene>
    <name evidence="14" type="primary">MRGPRD</name>
</gene>
<evidence type="ECO:0000256" key="3">
    <source>
        <dbReference type="ARBA" id="ARBA00022692"/>
    </source>
</evidence>
<evidence type="ECO:0000313" key="13">
    <source>
        <dbReference type="Proteomes" id="UP000504623"/>
    </source>
</evidence>
<evidence type="ECO:0000256" key="8">
    <source>
        <dbReference type="ARBA" id="ARBA00023224"/>
    </source>
</evidence>
<dbReference type="RefSeq" id="XP_006861111.1">
    <property type="nucleotide sequence ID" value="XM_006861049.1"/>
</dbReference>
<feature type="transmembrane region" description="Helical" evidence="11">
    <location>
        <begin position="194"/>
        <end position="217"/>
    </location>
</feature>
<evidence type="ECO:0000256" key="10">
    <source>
        <dbReference type="SAM" id="MobiDB-lite"/>
    </source>
</evidence>
<evidence type="ECO:0000256" key="9">
    <source>
        <dbReference type="ARBA" id="ARBA00061394"/>
    </source>
</evidence>
<dbReference type="Gene3D" id="1.20.1070.10">
    <property type="entry name" value="Rhodopsin 7-helix transmembrane proteins"/>
    <property type="match status" value="1"/>
</dbReference>